<name>A0A024WWG3_PLAFA</name>
<gene>
    <name evidence="2" type="ORF">PFMALIP_00331</name>
</gene>
<reference evidence="2 3" key="1">
    <citation type="submission" date="2013-02" db="EMBL/GenBank/DDBJ databases">
        <title>The Genome Annotation of Plasmodium falciparum MaliPS096_E11.</title>
        <authorList>
            <consortium name="The Broad Institute Genome Sequencing Platform"/>
            <consortium name="The Broad Institute Genome Sequencing Center for Infectious Disease"/>
            <person name="Neafsey D."/>
            <person name="Hoffman S."/>
            <person name="Volkman S."/>
            <person name="Rosenthal P."/>
            <person name="Walker B."/>
            <person name="Young S.K."/>
            <person name="Zeng Q."/>
            <person name="Gargeya S."/>
            <person name="Fitzgerald M."/>
            <person name="Haas B."/>
            <person name="Abouelleil A."/>
            <person name="Allen A.W."/>
            <person name="Alvarado L."/>
            <person name="Arachchi H.M."/>
            <person name="Berlin A.M."/>
            <person name="Chapman S.B."/>
            <person name="Gainer-Dewar J."/>
            <person name="Goldberg J."/>
            <person name="Griggs A."/>
            <person name="Gujja S."/>
            <person name="Hansen M."/>
            <person name="Howarth C."/>
            <person name="Imamovic A."/>
            <person name="Ireland A."/>
            <person name="Larimer J."/>
            <person name="McCowan C."/>
            <person name="Murphy C."/>
            <person name="Pearson M."/>
            <person name="Poon T.W."/>
            <person name="Priest M."/>
            <person name="Roberts A."/>
            <person name="Saif S."/>
            <person name="Shea T."/>
            <person name="Sisk P."/>
            <person name="Sykes S."/>
            <person name="Wortman J."/>
            <person name="Nusbaum C."/>
            <person name="Birren B."/>
        </authorList>
    </citation>
    <scope>NUCLEOTIDE SEQUENCE [LARGE SCALE GENOMIC DNA]</scope>
    <source>
        <strain evidence="2 3">MaliPS096_E11</strain>
    </source>
</reference>
<dbReference type="AlphaFoldDB" id="A0A024WWG3"/>
<dbReference type="Proteomes" id="UP000030699">
    <property type="component" value="Unassembled WGS sequence"/>
</dbReference>
<keyword evidence="1" id="KW-1133">Transmembrane helix</keyword>
<accession>A0A024WWG3</accession>
<sequence>MGKHFLRFYFSSNFKKKSEPQKGKCHHQNVMSIYIKRKVIASIIYINYTYIYIYIYIYIMYM</sequence>
<feature type="transmembrane region" description="Helical" evidence="1">
    <location>
        <begin position="39"/>
        <end position="61"/>
    </location>
</feature>
<organism evidence="2 3">
    <name type="scientific">Plasmodium falciparum MaliPS096_E11</name>
    <dbReference type="NCBI Taxonomy" id="1036727"/>
    <lineage>
        <taxon>Eukaryota</taxon>
        <taxon>Sar</taxon>
        <taxon>Alveolata</taxon>
        <taxon>Apicomplexa</taxon>
        <taxon>Aconoidasida</taxon>
        <taxon>Haemosporida</taxon>
        <taxon>Plasmodiidae</taxon>
        <taxon>Plasmodium</taxon>
        <taxon>Plasmodium (Laverania)</taxon>
    </lineage>
</organism>
<keyword evidence="1" id="KW-0812">Transmembrane</keyword>
<evidence type="ECO:0000313" key="2">
    <source>
        <dbReference type="EMBL" id="ETW51599.1"/>
    </source>
</evidence>
<protein>
    <submittedName>
        <fullName evidence="2">Uncharacterized protein</fullName>
    </submittedName>
</protein>
<dbReference type="EMBL" id="KI925481">
    <property type="protein sequence ID" value="ETW51599.1"/>
    <property type="molecule type" value="Genomic_DNA"/>
</dbReference>
<proteinExistence type="predicted"/>
<keyword evidence="1" id="KW-0472">Membrane</keyword>
<evidence type="ECO:0000313" key="3">
    <source>
        <dbReference type="Proteomes" id="UP000030699"/>
    </source>
</evidence>
<evidence type="ECO:0000256" key="1">
    <source>
        <dbReference type="SAM" id="Phobius"/>
    </source>
</evidence>
<reference evidence="2 3" key="2">
    <citation type="submission" date="2013-02" db="EMBL/GenBank/DDBJ databases">
        <title>The Genome Sequence of Plasmodium falciparum MaliPS096_E11.</title>
        <authorList>
            <consortium name="The Broad Institute Genome Sequencing Platform"/>
            <consortium name="The Broad Institute Genome Sequencing Center for Infectious Disease"/>
            <person name="Neafsey D."/>
            <person name="Cheeseman I."/>
            <person name="Volkman S."/>
            <person name="Adams J."/>
            <person name="Walker B."/>
            <person name="Young S.K."/>
            <person name="Zeng Q."/>
            <person name="Gargeya S."/>
            <person name="Fitzgerald M."/>
            <person name="Haas B."/>
            <person name="Abouelleil A."/>
            <person name="Alvarado L."/>
            <person name="Arachchi H.M."/>
            <person name="Berlin A.M."/>
            <person name="Chapman S.B."/>
            <person name="Dewar J."/>
            <person name="Goldberg J."/>
            <person name="Griggs A."/>
            <person name="Gujja S."/>
            <person name="Hansen M."/>
            <person name="Howarth C."/>
            <person name="Imamovic A."/>
            <person name="Larimer J."/>
            <person name="McCowan C."/>
            <person name="Murphy C."/>
            <person name="Neiman D."/>
            <person name="Pearson M."/>
            <person name="Priest M."/>
            <person name="Roberts A."/>
            <person name="Saif S."/>
            <person name="Shea T."/>
            <person name="Sisk P."/>
            <person name="Sykes S."/>
            <person name="Wortman J."/>
            <person name="Nusbaum C."/>
            <person name="Birren B."/>
        </authorList>
    </citation>
    <scope>NUCLEOTIDE SEQUENCE [LARGE SCALE GENOMIC DNA]</scope>
    <source>
        <strain evidence="2 3">MaliPS096_E11</strain>
    </source>
</reference>